<sequence length="63" mass="7169">MRRPRRSPSRRARRAKRAPLSRCARALWVAMLARAIGWPIDRETRAADAVAPILDACNLTMLQ</sequence>
<comment type="caution">
    <text evidence="1">The sequence shown here is derived from an EMBL/GenBank/DDBJ whole genome shotgun (WGS) entry which is preliminary data.</text>
</comment>
<dbReference type="EMBL" id="ACFC01000024">
    <property type="protein sequence ID" value="EEE03552.1"/>
    <property type="molecule type" value="Genomic_DNA"/>
</dbReference>
<gene>
    <name evidence="1" type="ORF">BURMUCGD2_0148</name>
</gene>
<name>B9C035_9BURK</name>
<dbReference type="AlphaFoldDB" id="B9C035"/>
<dbReference type="Proteomes" id="UP000004535">
    <property type="component" value="Unassembled WGS sequence"/>
</dbReference>
<evidence type="ECO:0000313" key="1">
    <source>
        <dbReference type="EMBL" id="EEE03552.1"/>
    </source>
</evidence>
<evidence type="ECO:0000313" key="2">
    <source>
        <dbReference type="Proteomes" id="UP000004535"/>
    </source>
</evidence>
<protein>
    <submittedName>
        <fullName evidence="1">Uncharacterized protein</fullName>
    </submittedName>
</protein>
<accession>B9C035</accession>
<proteinExistence type="predicted"/>
<organism evidence="1 2">
    <name type="scientific">Burkholderia multivorans CGD2</name>
    <dbReference type="NCBI Taxonomy" id="513052"/>
    <lineage>
        <taxon>Bacteria</taxon>
        <taxon>Pseudomonadati</taxon>
        <taxon>Pseudomonadota</taxon>
        <taxon>Betaproteobacteria</taxon>
        <taxon>Burkholderiales</taxon>
        <taxon>Burkholderiaceae</taxon>
        <taxon>Burkholderia</taxon>
        <taxon>Burkholderia cepacia complex</taxon>
    </lineage>
</organism>
<reference evidence="1 2" key="1">
    <citation type="journal article" date="2012" name="J. Bacteriol.">
        <title>Draft Genome Sequence Determination for Cystic Fibrosis and Chronic Granulomatous Disease Burkholderia multivorans Isolates.</title>
        <authorList>
            <person name="Varga J.J."/>
            <person name="Losada L."/>
            <person name="Zelazny A.M."/>
            <person name="Brinkac L."/>
            <person name="Harkins D."/>
            <person name="Radune D."/>
            <person name="Hostetler J."/>
            <person name="Sampaio E.P."/>
            <person name="Ronning C.M."/>
            <person name="Nierman W.C."/>
            <person name="Greenberg D.E."/>
            <person name="Holland S.M."/>
            <person name="Goldberg J.B."/>
        </authorList>
    </citation>
    <scope>NUCLEOTIDE SEQUENCE [LARGE SCALE GENOMIC DNA]</scope>
    <source>
        <strain evidence="1 2">CGD2</strain>
    </source>
</reference>